<feature type="region of interest" description="Disordered" evidence="7">
    <location>
        <begin position="155"/>
        <end position="207"/>
    </location>
</feature>
<evidence type="ECO:0000256" key="5">
    <source>
        <dbReference type="ARBA" id="ARBA00023242"/>
    </source>
</evidence>
<feature type="DNA-binding region" description="DM" evidence="6">
    <location>
        <begin position="19"/>
        <end position="66"/>
    </location>
</feature>
<comment type="similarity">
    <text evidence="1">Belongs to the DMRT family.</text>
</comment>
<dbReference type="InterPro" id="IPR009060">
    <property type="entry name" value="UBA-like_sf"/>
</dbReference>
<evidence type="ECO:0000256" key="2">
    <source>
        <dbReference type="ARBA" id="ARBA00022723"/>
    </source>
</evidence>
<evidence type="ECO:0000256" key="4">
    <source>
        <dbReference type="ARBA" id="ARBA00023125"/>
    </source>
</evidence>
<dbReference type="GO" id="GO:0007548">
    <property type="term" value="P:sex differentiation"/>
    <property type="evidence" value="ECO:0007669"/>
    <property type="project" value="TreeGrafter"/>
</dbReference>
<protein>
    <recommendedName>
        <fullName evidence="8">DM domain-containing protein</fullName>
    </recommendedName>
</protein>
<feature type="compositionally biased region" description="Basic and acidic residues" evidence="7">
    <location>
        <begin position="169"/>
        <end position="178"/>
    </location>
</feature>
<accession>A0AAU9XJE6</accession>
<dbReference type="PANTHER" id="PTHR12322:SF53">
    <property type="entry name" value="DOUBLESEX-MAB RELATED 11E"/>
    <property type="match status" value="1"/>
</dbReference>
<gene>
    <name evidence="9" type="ORF">PMEA_00024465</name>
</gene>
<dbReference type="GO" id="GO:0000978">
    <property type="term" value="F:RNA polymerase II cis-regulatory region sequence-specific DNA binding"/>
    <property type="evidence" value="ECO:0007669"/>
    <property type="project" value="TreeGrafter"/>
</dbReference>
<dbReference type="InterPro" id="IPR026607">
    <property type="entry name" value="DMRT"/>
</dbReference>
<dbReference type="GO" id="GO:0046872">
    <property type="term" value="F:metal ion binding"/>
    <property type="evidence" value="ECO:0007669"/>
    <property type="project" value="UniProtKB-KW"/>
</dbReference>
<sequence length="454" mass="50063">MSAVSENAPSNSTLRAPKCARCRNHGVVSSLKGHKHYCKWRDCVCPKCLLIAERQRITAARVALLRHQTRMEPFESKGCGPCVEFTHGGADHEVVFPSFTPRVNSVFSASPPSEPTRPASCPVTEGNKKIVMMLLFCIVCQYKKNSQQPVFIKEEKIDPEYSSNDTLPADDRGDEPPPKRLARSASPQLTNGNVSRSPSPRFHVHESCRPQADHVIRENDNSSFQLPWSSTFRDQDDFDYTVKLLQKSLGESAFKRRKPPHPVEVLSKIFPSHKENVLELVLKGCSGDLVQAIECILAGKSHSIDFTEPASSCLPSAPLPSSFSNIPFTGVKQTLLPGVPLSLPLTSFNGATKTTAHPLTSMGAQAHGGLRLPPMIRSRSLQTQRNEHEERELNGYHAHNGLIGPAFLPPYRGSPPLSRENNFLENEISVCFRCGTKSRSGDRFCGKCGADLKC</sequence>
<organism evidence="9 10">
    <name type="scientific">Pocillopora meandrina</name>
    <dbReference type="NCBI Taxonomy" id="46732"/>
    <lineage>
        <taxon>Eukaryota</taxon>
        <taxon>Metazoa</taxon>
        <taxon>Cnidaria</taxon>
        <taxon>Anthozoa</taxon>
        <taxon>Hexacorallia</taxon>
        <taxon>Scleractinia</taxon>
        <taxon>Astrocoeniina</taxon>
        <taxon>Pocilloporidae</taxon>
        <taxon>Pocillopora</taxon>
    </lineage>
</organism>
<keyword evidence="2 6" id="KW-0479">Metal-binding</keyword>
<dbReference type="EMBL" id="CALNXJ010000046">
    <property type="protein sequence ID" value="CAH3149426.1"/>
    <property type="molecule type" value="Genomic_DNA"/>
</dbReference>
<dbReference type="InterPro" id="IPR005173">
    <property type="entry name" value="DMA"/>
</dbReference>
<evidence type="ECO:0000256" key="1">
    <source>
        <dbReference type="ARBA" id="ARBA00006834"/>
    </source>
</evidence>
<keyword evidence="5 6" id="KW-0539">Nucleus</keyword>
<dbReference type="Pfam" id="PF03474">
    <property type="entry name" value="DMA"/>
    <property type="match status" value="1"/>
</dbReference>
<dbReference type="InterPro" id="IPR001275">
    <property type="entry name" value="DM_DNA-bd"/>
</dbReference>
<dbReference type="Pfam" id="PF00751">
    <property type="entry name" value="DM"/>
    <property type="match status" value="1"/>
</dbReference>
<evidence type="ECO:0000256" key="3">
    <source>
        <dbReference type="ARBA" id="ARBA00022833"/>
    </source>
</evidence>
<evidence type="ECO:0000259" key="8">
    <source>
        <dbReference type="PROSITE" id="PS50809"/>
    </source>
</evidence>
<dbReference type="FunFam" id="4.10.1040.10:FF:000001">
    <property type="entry name" value="doublesex- and mab-3-related transcription factor 1"/>
    <property type="match status" value="1"/>
</dbReference>
<dbReference type="PANTHER" id="PTHR12322">
    <property type="entry name" value="DOUBLESEX AND MAB-3 RELATED TRANSCRIPTION FACTOR DMRT"/>
    <property type="match status" value="1"/>
</dbReference>
<keyword evidence="10" id="KW-1185">Reference proteome</keyword>
<evidence type="ECO:0000256" key="7">
    <source>
        <dbReference type="SAM" id="MobiDB-lite"/>
    </source>
</evidence>
<feature type="domain" description="DM" evidence="8">
    <location>
        <begin position="19"/>
        <end position="66"/>
    </location>
</feature>
<feature type="compositionally biased region" description="Polar residues" evidence="7">
    <location>
        <begin position="185"/>
        <end position="198"/>
    </location>
</feature>
<evidence type="ECO:0000313" key="9">
    <source>
        <dbReference type="EMBL" id="CAH3149426.1"/>
    </source>
</evidence>
<comment type="caution">
    <text evidence="9">The sequence shown here is derived from an EMBL/GenBank/DDBJ whole genome shotgun (WGS) entry which is preliminary data.</text>
</comment>
<dbReference type="CDD" id="cd14370">
    <property type="entry name" value="CUE_DMA"/>
    <property type="match status" value="1"/>
</dbReference>
<dbReference type="InterPro" id="IPR036407">
    <property type="entry name" value="DM_DNA-bd_sf"/>
</dbReference>
<comment type="subcellular location">
    <subcellularLocation>
        <location evidence="6">Nucleus</location>
    </subcellularLocation>
</comment>
<keyword evidence="4 6" id="KW-0238">DNA-binding</keyword>
<dbReference type="GO" id="GO:0000981">
    <property type="term" value="F:DNA-binding transcription factor activity, RNA polymerase II-specific"/>
    <property type="evidence" value="ECO:0007669"/>
    <property type="project" value="TreeGrafter"/>
</dbReference>
<evidence type="ECO:0000313" key="10">
    <source>
        <dbReference type="Proteomes" id="UP001159428"/>
    </source>
</evidence>
<reference evidence="9 10" key="1">
    <citation type="submission" date="2022-05" db="EMBL/GenBank/DDBJ databases">
        <authorList>
            <consortium name="Genoscope - CEA"/>
            <person name="William W."/>
        </authorList>
    </citation>
    <scope>NUCLEOTIDE SEQUENCE [LARGE SCALE GENOMIC DNA]</scope>
</reference>
<dbReference type="SUPFAM" id="SSF82927">
    <property type="entry name" value="Cysteine-rich DNA binding domain, (DM domain)"/>
    <property type="match status" value="1"/>
</dbReference>
<proteinExistence type="inferred from homology"/>
<dbReference type="PROSITE" id="PS50809">
    <property type="entry name" value="DM_2"/>
    <property type="match status" value="1"/>
</dbReference>
<name>A0AAU9XJE6_9CNID</name>
<evidence type="ECO:0000256" key="6">
    <source>
        <dbReference type="PROSITE-ProRule" id="PRU00070"/>
    </source>
</evidence>
<dbReference type="Gene3D" id="4.10.1040.10">
    <property type="entry name" value="DM DNA-binding domain"/>
    <property type="match status" value="1"/>
</dbReference>
<dbReference type="AlphaFoldDB" id="A0AAU9XJE6"/>
<dbReference type="SUPFAM" id="SSF46934">
    <property type="entry name" value="UBA-like"/>
    <property type="match status" value="1"/>
</dbReference>
<dbReference type="GO" id="GO:0005634">
    <property type="term" value="C:nucleus"/>
    <property type="evidence" value="ECO:0007669"/>
    <property type="project" value="UniProtKB-SubCell"/>
</dbReference>
<keyword evidence="3 6" id="KW-0862">Zinc</keyword>
<dbReference type="SMART" id="SM00301">
    <property type="entry name" value="DM"/>
    <property type="match status" value="1"/>
</dbReference>
<dbReference type="PROSITE" id="PS40000">
    <property type="entry name" value="DM_1"/>
    <property type="match status" value="1"/>
</dbReference>
<dbReference type="Proteomes" id="UP001159428">
    <property type="component" value="Unassembled WGS sequence"/>
</dbReference>